<dbReference type="PRINTS" id="PR00119">
    <property type="entry name" value="CATATPASE"/>
</dbReference>
<dbReference type="SFLD" id="SFLDG00002">
    <property type="entry name" value="C1.7:_P-type_atpase_like"/>
    <property type="match status" value="1"/>
</dbReference>
<dbReference type="NCBIfam" id="TIGR01525">
    <property type="entry name" value="ATPase-IB_hvy"/>
    <property type="match status" value="1"/>
</dbReference>
<dbReference type="AlphaFoldDB" id="A0A0D2GC74"/>
<feature type="domain" description="P-type ATPase A" evidence="11">
    <location>
        <begin position="128"/>
        <end position="227"/>
    </location>
</feature>
<dbReference type="FunFam" id="2.70.150.10:FF:000002">
    <property type="entry name" value="Copper-transporting ATPase 1, putative"/>
    <property type="match status" value="1"/>
</dbReference>
<organism evidence="12 13">
    <name type="scientific">Dethiosulfatarculus sandiegensis</name>
    <dbReference type="NCBI Taxonomy" id="1429043"/>
    <lineage>
        <taxon>Bacteria</taxon>
        <taxon>Pseudomonadati</taxon>
        <taxon>Thermodesulfobacteriota</taxon>
        <taxon>Desulfarculia</taxon>
        <taxon>Desulfarculales</taxon>
        <taxon>Desulfarculaceae</taxon>
        <taxon>Dethiosulfatarculus</taxon>
    </lineage>
</organism>
<evidence type="ECO:0000256" key="9">
    <source>
        <dbReference type="ARBA" id="ARBA00047308"/>
    </source>
</evidence>
<keyword evidence="6 10" id="KW-1133">Transmembrane helix</keyword>
<feature type="transmembrane region" description="Helical" evidence="10">
    <location>
        <begin position="604"/>
        <end position="624"/>
    </location>
</feature>
<dbReference type="NCBIfam" id="TIGR01511">
    <property type="entry name" value="ATPase-IB1_Cu"/>
    <property type="match status" value="1"/>
</dbReference>
<dbReference type="EMBL" id="AZAC01000032">
    <property type="protein sequence ID" value="KIX12477.1"/>
    <property type="molecule type" value="Genomic_DNA"/>
</dbReference>
<keyword evidence="10" id="KW-0067">ATP-binding</keyword>
<feature type="transmembrane region" description="Helical" evidence="10">
    <location>
        <begin position="577"/>
        <end position="598"/>
    </location>
</feature>
<evidence type="ECO:0000256" key="7">
    <source>
        <dbReference type="ARBA" id="ARBA00023136"/>
    </source>
</evidence>
<evidence type="ECO:0000256" key="2">
    <source>
        <dbReference type="ARBA" id="ARBA00006024"/>
    </source>
</evidence>
<comment type="caution">
    <text evidence="12">The sequence shown here is derived from an EMBL/GenBank/DDBJ whole genome shotgun (WGS) entry which is preliminary data.</text>
</comment>
<dbReference type="PANTHER" id="PTHR48085">
    <property type="entry name" value="CADMIUM/ZINC-TRANSPORTING ATPASE HMA2-RELATED"/>
    <property type="match status" value="1"/>
</dbReference>
<dbReference type="Gene3D" id="3.40.1110.10">
    <property type="entry name" value="Calcium-transporting ATPase, cytoplasmic domain N"/>
    <property type="match status" value="1"/>
</dbReference>
<dbReference type="InterPro" id="IPR018303">
    <property type="entry name" value="ATPase_P-typ_P_site"/>
</dbReference>
<dbReference type="InterPro" id="IPR036412">
    <property type="entry name" value="HAD-like_sf"/>
</dbReference>
<keyword evidence="4 10" id="KW-0479">Metal-binding</keyword>
<dbReference type="InterPro" id="IPR044492">
    <property type="entry name" value="P_typ_ATPase_HD_dom"/>
</dbReference>
<dbReference type="InterPro" id="IPR008250">
    <property type="entry name" value="ATPase_P-typ_transduc_dom_A_sf"/>
</dbReference>
<evidence type="ECO:0000256" key="8">
    <source>
        <dbReference type="ARBA" id="ARBA00039097"/>
    </source>
</evidence>
<dbReference type="InterPro" id="IPR051014">
    <property type="entry name" value="Cation_Transport_ATPase_IB"/>
</dbReference>
<dbReference type="Proteomes" id="UP000032233">
    <property type="component" value="Unassembled WGS sequence"/>
</dbReference>
<feature type="transmembrane region" description="Helical" evidence="10">
    <location>
        <begin position="244"/>
        <end position="263"/>
    </location>
</feature>
<gene>
    <name evidence="12" type="ORF">X474_19285</name>
</gene>
<dbReference type="InterPro" id="IPR059000">
    <property type="entry name" value="ATPase_P-type_domA"/>
</dbReference>
<keyword evidence="7 10" id="KW-0472">Membrane</keyword>
<evidence type="ECO:0000313" key="12">
    <source>
        <dbReference type="EMBL" id="KIX12477.1"/>
    </source>
</evidence>
<dbReference type="STRING" id="1429043.X474_19285"/>
<evidence type="ECO:0000256" key="4">
    <source>
        <dbReference type="ARBA" id="ARBA00022723"/>
    </source>
</evidence>
<dbReference type="Pfam" id="PF00122">
    <property type="entry name" value="E1-E2_ATPase"/>
    <property type="match status" value="1"/>
</dbReference>
<dbReference type="SUPFAM" id="SSF81665">
    <property type="entry name" value="Calcium ATPase, transmembrane domain M"/>
    <property type="match status" value="1"/>
</dbReference>
<dbReference type="InterPro" id="IPR001757">
    <property type="entry name" value="P_typ_ATPase"/>
</dbReference>
<reference evidence="12 13" key="1">
    <citation type="submission" date="2013-11" db="EMBL/GenBank/DDBJ databases">
        <title>Metagenomic analysis of a methanogenic consortium involved in long chain n-alkane degradation.</title>
        <authorList>
            <person name="Davidova I.A."/>
            <person name="Callaghan A.V."/>
            <person name="Wawrik B."/>
            <person name="Pruitt S."/>
            <person name="Marks C."/>
            <person name="Duncan K.E."/>
            <person name="Suflita J.M."/>
        </authorList>
    </citation>
    <scope>NUCLEOTIDE SEQUENCE [LARGE SCALE GENOMIC DNA]</scope>
    <source>
        <strain evidence="12 13">SPR</strain>
    </source>
</reference>
<protein>
    <recommendedName>
        <fullName evidence="8">P-type Zn(2+) transporter</fullName>
        <ecNumber evidence="8">7.2.2.12</ecNumber>
    </recommendedName>
</protein>
<dbReference type="Pfam" id="PF00702">
    <property type="entry name" value="Hydrolase"/>
    <property type="match status" value="1"/>
</dbReference>
<proteinExistence type="inferred from homology"/>
<dbReference type="Gene3D" id="2.70.150.10">
    <property type="entry name" value="Calcium-transporting ATPase, cytoplasmic transduction domain A"/>
    <property type="match status" value="1"/>
</dbReference>
<feature type="transmembrane region" description="Helical" evidence="10">
    <location>
        <begin position="45"/>
        <end position="67"/>
    </location>
</feature>
<dbReference type="GO" id="GO:0016463">
    <property type="term" value="F:P-type zinc transporter activity"/>
    <property type="evidence" value="ECO:0007669"/>
    <property type="project" value="UniProtKB-EC"/>
</dbReference>
<dbReference type="NCBIfam" id="TIGR01494">
    <property type="entry name" value="ATPase_P-type"/>
    <property type="match status" value="1"/>
</dbReference>
<dbReference type="SFLD" id="SFLDF00027">
    <property type="entry name" value="p-type_atpase"/>
    <property type="match status" value="1"/>
</dbReference>
<dbReference type="SUPFAM" id="SSF81653">
    <property type="entry name" value="Calcium ATPase, transduction domain A"/>
    <property type="match status" value="1"/>
</dbReference>
<keyword evidence="3 10" id="KW-0812">Transmembrane</keyword>
<dbReference type="SFLD" id="SFLDS00003">
    <property type="entry name" value="Haloacid_Dehalogenase"/>
    <property type="match status" value="1"/>
</dbReference>
<dbReference type="GO" id="GO:0016887">
    <property type="term" value="F:ATP hydrolysis activity"/>
    <property type="evidence" value="ECO:0007669"/>
    <property type="project" value="InterPro"/>
</dbReference>
<dbReference type="Gene3D" id="3.40.50.1000">
    <property type="entry name" value="HAD superfamily/HAD-like"/>
    <property type="match status" value="1"/>
</dbReference>
<dbReference type="InterPro" id="IPR023298">
    <property type="entry name" value="ATPase_P-typ_TM_dom_sf"/>
</dbReference>
<dbReference type="PATRIC" id="fig|1429043.3.peg.4089"/>
<dbReference type="OrthoDB" id="5496529at2"/>
<dbReference type="PANTHER" id="PTHR48085:SF5">
    <property type="entry name" value="CADMIUM_ZINC-TRANSPORTING ATPASE HMA4-RELATED"/>
    <property type="match status" value="1"/>
</dbReference>
<dbReference type="InterPro" id="IPR023299">
    <property type="entry name" value="ATPase_P-typ_cyto_dom_N"/>
</dbReference>
<comment type="catalytic activity">
    <reaction evidence="9">
        <text>Zn(2+)(in) + ATP + H2O = Zn(2+)(out) + ADP + phosphate + H(+)</text>
        <dbReference type="Rhea" id="RHEA:20621"/>
        <dbReference type="ChEBI" id="CHEBI:15377"/>
        <dbReference type="ChEBI" id="CHEBI:15378"/>
        <dbReference type="ChEBI" id="CHEBI:29105"/>
        <dbReference type="ChEBI" id="CHEBI:30616"/>
        <dbReference type="ChEBI" id="CHEBI:43474"/>
        <dbReference type="ChEBI" id="CHEBI:456216"/>
        <dbReference type="EC" id="7.2.2.12"/>
    </reaction>
</comment>
<dbReference type="GO" id="GO:0005886">
    <property type="term" value="C:plasma membrane"/>
    <property type="evidence" value="ECO:0007669"/>
    <property type="project" value="UniProtKB-SubCell"/>
</dbReference>
<sequence>MIGRFAQPGLKKELFQKKDFQVALLAGLLAFVSYALPWFGIEQKWLLIIPALVSVSLCGLPIILGALKGLLKGRINVDELVSLAIIASLWQGEFLTAAVVAFIMTMGGLLEEATSESARNSIKSLMKITPPTAVVRENGREKTISAEDLKPGQTMILRPGDRIAADGEIKEGLTMVDESSMTGEAMPVPKKQGDSVMAGTLNHNGVIEVIVKRTGGDTTLARLIELVTRAEEHKPRAARLADRYATWFTPVILTAAGITWWATGSLDRAVSVLIVGCPCALILAAPTATVAALGRAAKEGILIKGGQHLENAARVSAVFFDKTGTLTKGEPRVEDVVCTPGINKNLLLAWAAGTEKNSNHPLAKAVLKAAFYARVVIKKAEGFMTQVGHGVRATIDGSLIEITGVTPQGIGALPLAMQECWQKAADNGATCLLVSQDSQPVGMLKVSDQIRPEAKKLVASLEKMGINQIAVVSGDQKRSVNRICREANIKTAFSAMTPEGKLKAIKDTQDQGVKVMYVGDGINDAPALASSDLGIAMAACGTDAALETADIALTHDNLDGLPFLIGLSRRTLKIIKWNIVFALAFNTLAVLASGWGVLPPIAAALVHNIGSLLVVITSASLAMYSANN</sequence>
<dbReference type="CDD" id="cd02079">
    <property type="entry name" value="P-type_ATPase_HM"/>
    <property type="match status" value="1"/>
</dbReference>
<evidence type="ECO:0000259" key="11">
    <source>
        <dbReference type="Pfam" id="PF00122"/>
    </source>
</evidence>
<keyword evidence="13" id="KW-1185">Reference proteome</keyword>
<dbReference type="GO" id="GO:0005524">
    <property type="term" value="F:ATP binding"/>
    <property type="evidence" value="ECO:0007669"/>
    <property type="project" value="UniProtKB-UniRule"/>
</dbReference>
<evidence type="ECO:0000256" key="10">
    <source>
        <dbReference type="RuleBase" id="RU362081"/>
    </source>
</evidence>
<name>A0A0D2GC74_9BACT</name>
<evidence type="ECO:0000313" key="13">
    <source>
        <dbReference type="Proteomes" id="UP000032233"/>
    </source>
</evidence>
<dbReference type="InterPro" id="IPR027256">
    <property type="entry name" value="P-typ_ATPase_IB"/>
</dbReference>
<feature type="transmembrane region" description="Helical" evidence="10">
    <location>
        <begin position="269"/>
        <end position="294"/>
    </location>
</feature>
<dbReference type="SUPFAM" id="SSF56784">
    <property type="entry name" value="HAD-like"/>
    <property type="match status" value="1"/>
</dbReference>
<dbReference type="RefSeq" id="WP_044350679.1">
    <property type="nucleotide sequence ID" value="NZ_AZAC01000032.1"/>
</dbReference>
<evidence type="ECO:0000256" key="1">
    <source>
        <dbReference type="ARBA" id="ARBA00004370"/>
    </source>
</evidence>
<feature type="transmembrane region" description="Helical" evidence="10">
    <location>
        <begin position="20"/>
        <end position="39"/>
    </location>
</feature>
<comment type="subcellular location">
    <subcellularLocation>
        <location evidence="10">Cell membrane</location>
    </subcellularLocation>
    <subcellularLocation>
        <location evidence="1">Membrane</location>
    </subcellularLocation>
</comment>
<dbReference type="PROSITE" id="PS00154">
    <property type="entry name" value="ATPASE_E1_E2"/>
    <property type="match status" value="1"/>
</dbReference>
<dbReference type="InterPro" id="IPR023214">
    <property type="entry name" value="HAD_sf"/>
</dbReference>
<evidence type="ECO:0000256" key="6">
    <source>
        <dbReference type="ARBA" id="ARBA00022989"/>
    </source>
</evidence>
<dbReference type="EC" id="7.2.2.12" evidence="8"/>
<accession>A0A0D2GC74</accession>
<keyword evidence="10" id="KW-1003">Cell membrane</keyword>
<keyword evidence="5" id="KW-1278">Translocase</keyword>
<dbReference type="InParanoid" id="A0A0D2GC74"/>
<keyword evidence="10" id="KW-0547">Nucleotide-binding</keyword>
<dbReference type="GO" id="GO:0046872">
    <property type="term" value="F:metal ion binding"/>
    <property type="evidence" value="ECO:0007669"/>
    <property type="project" value="UniProtKB-KW"/>
</dbReference>
<comment type="similarity">
    <text evidence="2 10">Belongs to the cation transport ATPase (P-type) (TC 3.A.3) family. Type IB subfamily.</text>
</comment>
<evidence type="ECO:0000256" key="3">
    <source>
        <dbReference type="ARBA" id="ARBA00022692"/>
    </source>
</evidence>
<evidence type="ECO:0000256" key="5">
    <source>
        <dbReference type="ARBA" id="ARBA00022967"/>
    </source>
</evidence>